<organism evidence="2">
    <name type="scientific">uncultured Caudovirales phage</name>
    <dbReference type="NCBI Taxonomy" id="2100421"/>
    <lineage>
        <taxon>Viruses</taxon>
        <taxon>Duplodnaviria</taxon>
        <taxon>Heunggongvirae</taxon>
        <taxon>Uroviricota</taxon>
        <taxon>Caudoviricetes</taxon>
        <taxon>Peduoviridae</taxon>
        <taxon>Maltschvirus</taxon>
        <taxon>Maltschvirus maltsch</taxon>
    </lineage>
</organism>
<sequence>MLRVNKLEIKPQRLISYLNFIMIHGEFERDGNEMKKISTQFDDVSVYTGQKSDYQQMVIVNVGDIAISIVFGKGENSGSVYLFDENNESFLNLERSDIA</sequence>
<gene>
    <name evidence="1" type="ORF">UFOVP103_22</name>
    <name evidence="2" type="ORF">UFOVP197_33</name>
</gene>
<evidence type="ECO:0000313" key="2">
    <source>
        <dbReference type="EMBL" id="CAB5216991.1"/>
    </source>
</evidence>
<protein>
    <submittedName>
        <fullName evidence="2">Uncharacterized protein</fullName>
    </submittedName>
</protein>
<evidence type="ECO:0000313" key="1">
    <source>
        <dbReference type="EMBL" id="CAB4128137.1"/>
    </source>
</evidence>
<accession>A0A6J7WN66</accession>
<name>A0A6J7WN66_9CAUD</name>
<dbReference type="EMBL" id="LR796223">
    <property type="protein sequence ID" value="CAB4128137.1"/>
    <property type="molecule type" value="Genomic_DNA"/>
</dbReference>
<reference evidence="2" key="1">
    <citation type="submission" date="2020-05" db="EMBL/GenBank/DDBJ databases">
        <authorList>
            <person name="Chiriac C."/>
            <person name="Salcher M."/>
            <person name="Ghai R."/>
            <person name="Kavagutti S V."/>
        </authorList>
    </citation>
    <scope>NUCLEOTIDE SEQUENCE</scope>
</reference>
<dbReference type="EMBL" id="LR798245">
    <property type="protein sequence ID" value="CAB5216991.1"/>
    <property type="molecule type" value="Genomic_DNA"/>
</dbReference>
<proteinExistence type="predicted"/>